<gene>
    <name evidence="8" type="ORF">CRD36_09085</name>
</gene>
<dbReference type="InterPro" id="IPR052218">
    <property type="entry name" value="Preflagellin_Peptidase"/>
</dbReference>
<dbReference type="InParanoid" id="A0A2G4YRH5"/>
<dbReference type="Gene3D" id="1.20.120.1220">
    <property type="match status" value="1"/>
</dbReference>
<comment type="caution">
    <text evidence="8">The sequence shown here is derived from an EMBL/GenBank/DDBJ whole genome shotgun (WGS) entry which is preliminary data.</text>
</comment>
<feature type="transmembrane region" description="Helical" evidence="6">
    <location>
        <begin position="57"/>
        <end position="80"/>
    </location>
</feature>
<dbReference type="InterPro" id="IPR000045">
    <property type="entry name" value="Prepilin_IV_endopep_pep"/>
</dbReference>
<feature type="transmembrane region" description="Helical" evidence="6">
    <location>
        <begin position="27"/>
        <end position="45"/>
    </location>
</feature>
<keyword evidence="2" id="KW-1003">Cell membrane</keyword>
<evidence type="ECO:0000256" key="3">
    <source>
        <dbReference type="ARBA" id="ARBA00022692"/>
    </source>
</evidence>
<comment type="subcellular location">
    <subcellularLocation>
        <location evidence="1">Cell membrane</location>
        <topology evidence="1">Multi-pass membrane protein</topology>
    </subcellularLocation>
</comment>
<keyword evidence="4 6" id="KW-1133">Transmembrane helix</keyword>
<accession>A0A2G4YRH5</accession>
<evidence type="ECO:0000256" key="6">
    <source>
        <dbReference type="SAM" id="Phobius"/>
    </source>
</evidence>
<dbReference type="Proteomes" id="UP000229730">
    <property type="component" value="Unassembled WGS sequence"/>
</dbReference>
<protein>
    <recommendedName>
        <fullName evidence="7">Prepilin type IV endopeptidase peptidase domain-containing protein</fullName>
    </recommendedName>
</protein>
<dbReference type="Pfam" id="PF01478">
    <property type="entry name" value="Peptidase_A24"/>
    <property type="match status" value="1"/>
</dbReference>
<evidence type="ECO:0000259" key="7">
    <source>
        <dbReference type="Pfam" id="PF01478"/>
    </source>
</evidence>
<dbReference type="GO" id="GO:0004190">
    <property type="term" value="F:aspartic-type endopeptidase activity"/>
    <property type="evidence" value="ECO:0007669"/>
    <property type="project" value="InterPro"/>
</dbReference>
<dbReference type="OrthoDB" id="5329005at2"/>
<reference evidence="8 9" key="1">
    <citation type="submission" date="2017-10" db="EMBL/GenBank/DDBJ databases">
        <title>Frigbacter circumglobatus gen. nov. sp. nov., isolated from sediment cultured in situ.</title>
        <authorList>
            <person name="Zhao Z."/>
        </authorList>
    </citation>
    <scope>NUCLEOTIDE SEQUENCE [LARGE SCALE GENOMIC DNA]</scope>
    <source>
        <strain evidence="8 9">ZYL</strain>
    </source>
</reference>
<dbReference type="PANTHER" id="PTHR36506">
    <property type="entry name" value="PREFLAGELLIN PEPTIDASE"/>
    <property type="match status" value="1"/>
</dbReference>
<evidence type="ECO:0000256" key="5">
    <source>
        <dbReference type="ARBA" id="ARBA00023136"/>
    </source>
</evidence>
<feature type="domain" description="Prepilin type IV endopeptidase peptidase" evidence="7">
    <location>
        <begin position="9"/>
        <end position="116"/>
    </location>
</feature>
<dbReference type="RefSeq" id="WP_099472442.1">
    <property type="nucleotide sequence ID" value="NZ_CP041025.1"/>
</dbReference>
<evidence type="ECO:0000313" key="9">
    <source>
        <dbReference type="Proteomes" id="UP000229730"/>
    </source>
</evidence>
<dbReference type="GO" id="GO:0005886">
    <property type="term" value="C:plasma membrane"/>
    <property type="evidence" value="ECO:0007669"/>
    <property type="project" value="UniProtKB-SubCell"/>
</dbReference>
<dbReference type="EMBL" id="PDEM01000020">
    <property type="protein sequence ID" value="PHZ84870.1"/>
    <property type="molecule type" value="Genomic_DNA"/>
</dbReference>
<evidence type="ECO:0000256" key="4">
    <source>
        <dbReference type="ARBA" id="ARBA00022989"/>
    </source>
</evidence>
<organism evidence="8 9">
    <name type="scientific">Paremcibacter congregatus</name>
    <dbReference type="NCBI Taxonomy" id="2043170"/>
    <lineage>
        <taxon>Bacteria</taxon>
        <taxon>Pseudomonadati</taxon>
        <taxon>Pseudomonadota</taxon>
        <taxon>Alphaproteobacteria</taxon>
        <taxon>Emcibacterales</taxon>
        <taxon>Emcibacteraceae</taxon>
        <taxon>Paremcibacter</taxon>
    </lineage>
</organism>
<evidence type="ECO:0000256" key="1">
    <source>
        <dbReference type="ARBA" id="ARBA00004651"/>
    </source>
</evidence>
<proteinExistence type="predicted"/>
<feature type="transmembrane region" description="Helical" evidence="6">
    <location>
        <begin position="100"/>
        <end position="121"/>
    </location>
</feature>
<evidence type="ECO:0000313" key="8">
    <source>
        <dbReference type="EMBL" id="PHZ84870.1"/>
    </source>
</evidence>
<evidence type="ECO:0000256" key="2">
    <source>
        <dbReference type="ARBA" id="ARBA00022475"/>
    </source>
</evidence>
<sequence>MLTIIVIALFVILMLWAAYSDLTSYTLSNKLCLSVALLYPIYLLSRYLDGQMLPWSTVLLALAIAALIFIVFAVLFALNIMGGGDVKLIPAVALWAGPTYSLQFLFLMALIGGGIAAVILLNNRLKASKYYKSSENINLSVAEKNESAVPYGVGIAGGGIYVAYNLATTLNQFTAISQG</sequence>
<name>A0A2G4YRH5_9PROT</name>
<keyword evidence="3 6" id="KW-0812">Transmembrane</keyword>
<dbReference type="PANTHER" id="PTHR36506:SF1">
    <property type="entry name" value="PREFLAGELLIN PEPTIDASE"/>
    <property type="match status" value="1"/>
</dbReference>
<keyword evidence="5 6" id="KW-0472">Membrane</keyword>
<dbReference type="AlphaFoldDB" id="A0A2G4YRH5"/>
<keyword evidence="9" id="KW-1185">Reference proteome</keyword>